<organism evidence="1 2">
    <name type="scientific">Boudabousia liubingyangii</name>
    <dbReference type="NCBI Taxonomy" id="1921764"/>
    <lineage>
        <taxon>Bacteria</taxon>
        <taxon>Bacillati</taxon>
        <taxon>Actinomycetota</taxon>
        <taxon>Actinomycetes</taxon>
        <taxon>Actinomycetales</taxon>
        <taxon>Actinomycetaceae</taxon>
        <taxon>Boudabousia</taxon>
    </lineage>
</organism>
<gene>
    <name evidence="1" type="ORF">BSR29_03500</name>
</gene>
<evidence type="ECO:0000313" key="1">
    <source>
        <dbReference type="EMBL" id="OKL48919.1"/>
    </source>
</evidence>
<reference evidence="1 2" key="1">
    <citation type="submission" date="2016-11" db="EMBL/GenBank/DDBJ databases">
        <title>Actinomyces gypaetusis sp. nov. isolated from the vulture Gypaetus barbatus in Qinghai Tibet Plateau China.</title>
        <authorList>
            <person name="Meng X."/>
        </authorList>
    </citation>
    <scope>NUCLEOTIDE SEQUENCE [LARGE SCALE GENOMIC DNA]</scope>
    <source>
        <strain evidence="1 2">VUL4_2</strain>
    </source>
</reference>
<protein>
    <recommendedName>
        <fullName evidence="3">DUF1540 domain-containing protein</fullName>
    </recommendedName>
</protein>
<accession>A0A1Q5PN27</accession>
<name>A0A1Q5PN27_9ACTO</name>
<dbReference type="EMBL" id="MQSV01000002">
    <property type="protein sequence ID" value="OKL48919.1"/>
    <property type="molecule type" value="Genomic_DNA"/>
</dbReference>
<keyword evidence="2" id="KW-1185">Reference proteome</keyword>
<dbReference type="RefSeq" id="WP_073708906.1">
    <property type="nucleotide sequence ID" value="NZ_MQSU01000002.1"/>
</dbReference>
<sequence>MIKLPIITDCSAKTCAFNHDGCAAPATTMGADGCATFIQLDVKGGVQDATAQVGTCQRTDCAHNDHLECSAGQVEVGADGAQCLTFTAA</sequence>
<comment type="caution">
    <text evidence="1">The sequence shown here is derived from an EMBL/GenBank/DDBJ whole genome shotgun (WGS) entry which is preliminary data.</text>
</comment>
<dbReference type="AlphaFoldDB" id="A0A1Q5PN27"/>
<dbReference type="Proteomes" id="UP000186785">
    <property type="component" value="Unassembled WGS sequence"/>
</dbReference>
<evidence type="ECO:0008006" key="3">
    <source>
        <dbReference type="Google" id="ProtNLM"/>
    </source>
</evidence>
<proteinExistence type="predicted"/>
<evidence type="ECO:0000313" key="2">
    <source>
        <dbReference type="Proteomes" id="UP000186785"/>
    </source>
</evidence>